<dbReference type="Gene3D" id="3.40.50.1110">
    <property type="entry name" value="SGNH hydrolase"/>
    <property type="match status" value="1"/>
</dbReference>
<dbReference type="Proteomes" id="UP001374803">
    <property type="component" value="Chromosome"/>
</dbReference>
<reference evidence="1" key="1">
    <citation type="submission" date="2021-12" db="EMBL/GenBank/DDBJ databases">
        <title>Discovery of the Pendulisporaceae a myxobacterial family with distinct sporulation behavior and unique specialized metabolism.</title>
        <authorList>
            <person name="Garcia R."/>
            <person name="Popoff A."/>
            <person name="Bader C.D."/>
            <person name="Loehr J."/>
            <person name="Walesch S."/>
            <person name="Walt C."/>
            <person name="Boldt J."/>
            <person name="Bunk B."/>
            <person name="Haeckl F.J.F.P.J."/>
            <person name="Gunesch A.P."/>
            <person name="Birkelbach J."/>
            <person name="Nuebel U."/>
            <person name="Pietschmann T."/>
            <person name="Bach T."/>
            <person name="Mueller R."/>
        </authorList>
    </citation>
    <scope>NUCLEOTIDE SEQUENCE</scope>
    <source>
        <strain evidence="1">MSr11367</strain>
    </source>
</reference>
<organism evidence="1 2">
    <name type="scientific">Pendulispora rubella</name>
    <dbReference type="NCBI Taxonomy" id="2741070"/>
    <lineage>
        <taxon>Bacteria</taxon>
        <taxon>Pseudomonadati</taxon>
        <taxon>Myxococcota</taxon>
        <taxon>Myxococcia</taxon>
        <taxon>Myxococcales</taxon>
        <taxon>Sorangiineae</taxon>
        <taxon>Pendulisporaceae</taxon>
        <taxon>Pendulispora</taxon>
    </lineage>
</organism>
<dbReference type="RefSeq" id="WP_394839421.1">
    <property type="nucleotide sequence ID" value="NZ_CP089929.1"/>
</dbReference>
<gene>
    <name evidence="1" type="ORF">LVJ94_21275</name>
</gene>
<protein>
    <submittedName>
        <fullName evidence="1">Uncharacterized protein</fullName>
    </submittedName>
</protein>
<evidence type="ECO:0000313" key="1">
    <source>
        <dbReference type="EMBL" id="WXB09748.1"/>
    </source>
</evidence>
<sequence>MSGSKRKELTHDEAVQETYRLTPQIRDIDELLAPSRMRWLPYTMFFQHKNFVSKAINTDDMGFRLTTAHGKVYRVSEVHDEPVNLLVGSSTAMGTGSASDAYTIASRLAHHRKEPWLNFAARAYNSTQEIILFLMHMHRFKKIDKVIILSGMNNFVLEGLPEQLRSDHGQYYYSYEYMHYMTMYNEEQGRKKQSLLQRLTNAVNDKAEPIFTDEGVDTPTRIRRCVDATTRALVQWKSLLAPHNASLDFVLQPLTTWTKNEFTPEEEDIIHATDSCPNNFWRLFGNILGREVYPQYCGGLKEGCTELGIPFYDSNELIRGSDFYRDYIFVDRMHLNDHGYDGMARLLDKHVLPPSGSTRGTVRP</sequence>
<accession>A0ABZ2LIU5</accession>
<dbReference type="EMBL" id="CP089983">
    <property type="protein sequence ID" value="WXB09748.1"/>
    <property type="molecule type" value="Genomic_DNA"/>
</dbReference>
<evidence type="ECO:0000313" key="2">
    <source>
        <dbReference type="Proteomes" id="UP001374803"/>
    </source>
</evidence>
<proteinExistence type="predicted"/>
<dbReference type="InterPro" id="IPR036514">
    <property type="entry name" value="SGNH_hydro_sf"/>
</dbReference>
<keyword evidence="2" id="KW-1185">Reference proteome</keyword>
<name>A0ABZ2LIU5_9BACT</name>
<dbReference type="SUPFAM" id="SSF52266">
    <property type="entry name" value="SGNH hydrolase"/>
    <property type="match status" value="1"/>
</dbReference>